<feature type="transmembrane region" description="Helical" evidence="10">
    <location>
        <begin position="74"/>
        <end position="99"/>
    </location>
</feature>
<feature type="transmembrane region" description="Helical" evidence="10">
    <location>
        <begin position="44"/>
        <end position="68"/>
    </location>
</feature>
<evidence type="ECO:0000256" key="2">
    <source>
        <dbReference type="ARBA" id="ARBA00004141"/>
    </source>
</evidence>
<evidence type="ECO:0000256" key="9">
    <source>
        <dbReference type="SAM" id="MobiDB-lite"/>
    </source>
</evidence>
<dbReference type="PANTHER" id="PTHR33203:SF25">
    <property type="entry name" value="OLEOSIN 18.5 KDA"/>
    <property type="match status" value="1"/>
</dbReference>
<comment type="caution">
    <text evidence="11">The sequence shown here is derived from an EMBL/GenBank/DDBJ whole genome shotgun (WGS) entry which is preliminary data.</text>
</comment>
<dbReference type="PANTHER" id="PTHR33203">
    <property type="entry name" value="OLEOSIN"/>
    <property type="match status" value="1"/>
</dbReference>
<dbReference type="GO" id="GO:0016020">
    <property type="term" value="C:membrane"/>
    <property type="evidence" value="ECO:0007669"/>
    <property type="project" value="UniProtKB-SubCell"/>
</dbReference>
<reference evidence="11" key="1">
    <citation type="submission" date="2022-08" db="EMBL/GenBank/DDBJ databases">
        <authorList>
            <person name="Gutierrez-Valencia J."/>
        </authorList>
    </citation>
    <scope>NUCLEOTIDE SEQUENCE</scope>
</reference>
<dbReference type="GO" id="GO:0048608">
    <property type="term" value="P:reproductive structure development"/>
    <property type="evidence" value="ECO:0007669"/>
    <property type="project" value="UniProtKB-ARBA"/>
</dbReference>
<dbReference type="InterPro" id="IPR000136">
    <property type="entry name" value="Oleosin"/>
</dbReference>
<evidence type="ECO:0000256" key="6">
    <source>
        <dbReference type="ARBA" id="ARBA00022692"/>
    </source>
</evidence>
<proteinExistence type="inferred from homology"/>
<dbReference type="GO" id="GO:0009791">
    <property type="term" value="P:post-embryonic development"/>
    <property type="evidence" value="ECO:0007669"/>
    <property type="project" value="UniProtKB-ARBA"/>
</dbReference>
<keyword evidence="6 10" id="KW-0812">Transmembrane</keyword>
<dbReference type="AlphaFoldDB" id="A0AAV0MSD8"/>
<keyword evidence="7 10" id="KW-1133">Transmembrane helix</keyword>
<evidence type="ECO:0000256" key="5">
    <source>
        <dbReference type="ARBA" id="ARBA00022677"/>
    </source>
</evidence>
<evidence type="ECO:0000256" key="3">
    <source>
        <dbReference type="ARBA" id="ARBA00004502"/>
    </source>
</evidence>
<keyword evidence="8 10" id="KW-0472">Membrane</keyword>
<evidence type="ECO:0000256" key="7">
    <source>
        <dbReference type="ARBA" id="ARBA00022989"/>
    </source>
</evidence>
<comment type="function">
    <text evidence="1">May have a structural role to stabilize the lipid body during desiccation of the seed by preventing coalescence of the oil. Probably interacts with both lipid and phospholipid moieties of lipid bodies. May also provide recognition signals for specific lipase anchorage in lipolysis during seedling growth.</text>
</comment>
<protein>
    <recommendedName>
        <fullName evidence="13">Oleosin</fullName>
    </recommendedName>
</protein>
<evidence type="ECO:0000256" key="8">
    <source>
        <dbReference type="ARBA" id="ARBA00023136"/>
    </source>
</evidence>
<evidence type="ECO:0000256" key="10">
    <source>
        <dbReference type="SAM" id="Phobius"/>
    </source>
</evidence>
<dbReference type="Pfam" id="PF01277">
    <property type="entry name" value="Oleosin"/>
    <property type="match status" value="1"/>
</dbReference>
<accession>A0AAV0MSD8</accession>
<comment type="similarity">
    <text evidence="4">Belongs to the oleosin family.</text>
</comment>
<dbReference type="GO" id="GO:0005576">
    <property type="term" value="C:extracellular region"/>
    <property type="evidence" value="ECO:0007669"/>
    <property type="project" value="TreeGrafter"/>
</dbReference>
<gene>
    <name evidence="11" type="ORF">LITE_LOCUS30270</name>
</gene>
<evidence type="ECO:0008006" key="13">
    <source>
        <dbReference type="Google" id="ProtNLM"/>
    </source>
</evidence>
<dbReference type="Proteomes" id="UP001154282">
    <property type="component" value="Unassembled WGS sequence"/>
</dbReference>
<dbReference type="EMBL" id="CAMGYJ010000007">
    <property type="protein sequence ID" value="CAI0449679.1"/>
    <property type="molecule type" value="Genomic_DNA"/>
</dbReference>
<evidence type="ECO:0000313" key="12">
    <source>
        <dbReference type="Proteomes" id="UP001154282"/>
    </source>
</evidence>
<organism evidence="11 12">
    <name type="scientific">Linum tenue</name>
    <dbReference type="NCBI Taxonomy" id="586396"/>
    <lineage>
        <taxon>Eukaryota</taxon>
        <taxon>Viridiplantae</taxon>
        <taxon>Streptophyta</taxon>
        <taxon>Embryophyta</taxon>
        <taxon>Tracheophyta</taxon>
        <taxon>Spermatophyta</taxon>
        <taxon>Magnoliopsida</taxon>
        <taxon>eudicotyledons</taxon>
        <taxon>Gunneridae</taxon>
        <taxon>Pentapetalae</taxon>
        <taxon>rosids</taxon>
        <taxon>fabids</taxon>
        <taxon>Malpighiales</taxon>
        <taxon>Linaceae</taxon>
        <taxon>Linum</taxon>
    </lineage>
</organism>
<evidence type="ECO:0000313" key="11">
    <source>
        <dbReference type="EMBL" id="CAI0449679.1"/>
    </source>
</evidence>
<dbReference type="GO" id="GO:0019915">
    <property type="term" value="P:lipid storage"/>
    <property type="evidence" value="ECO:0007669"/>
    <property type="project" value="TreeGrafter"/>
</dbReference>
<feature type="transmembrane region" description="Helical" evidence="10">
    <location>
        <begin position="178"/>
        <end position="203"/>
    </location>
</feature>
<keyword evidence="5" id="KW-0551">Lipid droplet</keyword>
<evidence type="ECO:0000256" key="4">
    <source>
        <dbReference type="ARBA" id="ARBA00010858"/>
    </source>
</evidence>
<dbReference type="GO" id="GO:0012511">
    <property type="term" value="C:monolayer-surrounded lipid storage body"/>
    <property type="evidence" value="ECO:0007669"/>
    <property type="project" value="InterPro"/>
</dbReference>
<evidence type="ECO:0000256" key="1">
    <source>
        <dbReference type="ARBA" id="ARBA00002582"/>
    </source>
</evidence>
<feature type="region of interest" description="Disordered" evidence="9">
    <location>
        <begin position="1"/>
        <end position="20"/>
    </location>
</feature>
<comment type="subcellular location">
    <subcellularLocation>
        <location evidence="3">Lipid droplet</location>
    </subcellularLocation>
    <subcellularLocation>
        <location evidence="2">Membrane</location>
        <topology evidence="2">Multi-pass membrane protein</topology>
    </subcellularLocation>
</comment>
<sequence>MDPSQQHGSTIHQQQQQSQPRSYQVVKAATAATAGGSMLVLSGLILAATVIVLTIATPLLVIFSPVLVPALVTVGLITTGFLASGGFGIAAITVLSWIYRVCDWEAPTGRGFAGPSSDEAGREGEGDEGQGDGVRAAACHRSADLLRRRNRDTPELCMWSPSFRPRSVERRVMMERKYVSHFEGVLILVFLLKRLSMFLLYIYPGSSCQFLFCV</sequence>
<feature type="region of interest" description="Disordered" evidence="9">
    <location>
        <begin position="112"/>
        <end position="133"/>
    </location>
</feature>
<keyword evidence="12" id="KW-1185">Reference proteome</keyword>
<name>A0AAV0MSD8_9ROSI</name>